<evidence type="ECO:0000256" key="1">
    <source>
        <dbReference type="SAM" id="Phobius"/>
    </source>
</evidence>
<dbReference type="Proteomes" id="UP001151234">
    <property type="component" value="Unassembled WGS sequence"/>
</dbReference>
<dbReference type="Gene3D" id="1.10.10.1320">
    <property type="entry name" value="Anti-sigma factor, zinc-finger domain"/>
    <property type="match status" value="1"/>
</dbReference>
<keyword evidence="1" id="KW-0472">Membrane</keyword>
<dbReference type="InterPro" id="IPR041916">
    <property type="entry name" value="Anti_sigma_zinc_sf"/>
</dbReference>
<dbReference type="AlphaFoldDB" id="A0A9X3ZHW9"/>
<sequence>MTEQRFSDEELMAFADGQLDPDKQAAVERAIDADEEVAARVAALMESGTMAKDGLKPLLDEPVPASLTAAVESMVNQQSNVTAFPGRARATPPMRQRWALPLAASIALVAGAIGGYFVGSPSQNTTGGLKMADLAQPGIVTALNSVASGAESALSDGERFRAIASYRGADGALCREFEVDHADDTTVVGVACRPSETWTLQFTVVAGENASGYAPASSLEALDAYLTAVGAGQPLSVEDEARLLEAIR</sequence>
<evidence type="ECO:0000313" key="2">
    <source>
        <dbReference type="EMBL" id="MDA5398995.1"/>
    </source>
</evidence>
<comment type="caution">
    <text evidence="2">The sequence shown here is derived from an EMBL/GenBank/DDBJ whole genome shotgun (WGS) entry which is preliminary data.</text>
</comment>
<keyword evidence="1" id="KW-1133">Transmembrane helix</keyword>
<organism evidence="2 3">
    <name type="scientific">Hoeflea prorocentri</name>
    <dbReference type="NCBI Taxonomy" id="1922333"/>
    <lineage>
        <taxon>Bacteria</taxon>
        <taxon>Pseudomonadati</taxon>
        <taxon>Pseudomonadota</taxon>
        <taxon>Alphaproteobacteria</taxon>
        <taxon>Hyphomicrobiales</taxon>
        <taxon>Rhizobiaceae</taxon>
        <taxon>Hoeflea</taxon>
    </lineage>
</organism>
<dbReference type="RefSeq" id="WP_267990443.1">
    <property type="nucleotide sequence ID" value="NZ_JAPJZI010000001.1"/>
</dbReference>
<dbReference type="EMBL" id="JAPJZI010000001">
    <property type="protein sequence ID" value="MDA5398995.1"/>
    <property type="molecule type" value="Genomic_DNA"/>
</dbReference>
<name>A0A9X3ZHW9_9HYPH</name>
<accession>A0A9X3ZHW9</accession>
<gene>
    <name evidence="2" type="ORF">OQ273_10465</name>
</gene>
<evidence type="ECO:0000313" key="3">
    <source>
        <dbReference type="Proteomes" id="UP001151234"/>
    </source>
</evidence>
<keyword evidence="3" id="KW-1185">Reference proteome</keyword>
<protein>
    <submittedName>
        <fullName evidence="2">Anti-sigma factor</fullName>
    </submittedName>
</protein>
<proteinExistence type="predicted"/>
<reference evidence="2" key="1">
    <citation type="submission" date="2022-11" db="EMBL/GenBank/DDBJ databases">
        <title>Draft genome sequence of Hoeflea poritis E7-10 and Hoeflea prorocentri PM5-8, separated from scleractinian coral Porites lutea and marine dinoflagellate.</title>
        <authorList>
            <person name="Zhang G."/>
            <person name="Wei Q."/>
            <person name="Cai L."/>
        </authorList>
    </citation>
    <scope>NUCLEOTIDE SEQUENCE</scope>
    <source>
        <strain evidence="2">PM5-8</strain>
    </source>
</reference>
<feature type="transmembrane region" description="Helical" evidence="1">
    <location>
        <begin position="98"/>
        <end position="118"/>
    </location>
</feature>
<keyword evidence="1" id="KW-0812">Transmembrane</keyword>